<comment type="caution">
    <text evidence="2">Lacks conserved residue(s) required for the propagation of feature annotation.</text>
</comment>
<evidence type="ECO:0000313" key="7">
    <source>
        <dbReference type="Proteomes" id="UP000663828"/>
    </source>
</evidence>
<evidence type="ECO:0000256" key="1">
    <source>
        <dbReference type="ARBA" id="ARBA00023157"/>
    </source>
</evidence>
<dbReference type="Gene3D" id="1.20.1070.10">
    <property type="entry name" value="Rhodopsin 7-helix transmembrane proteins"/>
    <property type="match status" value="1"/>
</dbReference>
<feature type="disulfide bond" evidence="2">
    <location>
        <begin position="597"/>
        <end position="607"/>
    </location>
</feature>
<dbReference type="Pfam" id="PF00008">
    <property type="entry name" value="EGF"/>
    <property type="match status" value="1"/>
</dbReference>
<dbReference type="EMBL" id="CAJNOR010000758">
    <property type="protein sequence ID" value="CAF1000170.1"/>
    <property type="molecule type" value="Genomic_DNA"/>
</dbReference>
<reference evidence="6" key="1">
    <citation type="submission" date="2021-02" db="EMBL/GenBank/DDBJ databases">
        <authorList>
            <person name="Nowell W R."/>
        </authorList>
    </citation>
    <scope>NUCLEOTIDE SEQUENCE</scope>
</reference>
<dbReference type="GO" id="GO:0005041">
    <property type="term" value="F:low-density lipoprotein particle receptor activity"/>
    <property type="evidence" value="ECO:0007669"/>
    <property type="project" value="TreeGrafter"/>
</dbReference>
<dbReference type="GO" id="GO:0005886">
    <property type="term" value="C:plasma membrane"/>
    <property type="evidence" value="ECO:0007669"/>
    <property type="project" value="TreeGrafter"/>
</dbReference>
<comment type="caution">
    <text evidence="6">The sequence shown here is derived from an EMBL/GenBank/DDBJ whole genome shotgun (WGS) entry which is preliminary data.</text>
</comment>
<dbReference type="PROSITE" id="PS00022">
    <property type="entry name" value="EGF_1"/>
    <property type="match status" value="4"/>
</dbReference>
<dbReference type="SUPFAM" id="SSF81321">
    <property type="entry name" value="Family A G protein-coupled receptor-like"/>
    <property type="match status" value="1"/>
</dbReference>
<accession>A0A814GRC8</accession>
<evidence type="ECO:0000259" key="5">
    <source>
        <dbReference type="PROSITE" id="PS50026"/>
    </source>
</evidence>
<dbReference type="SUPFAM" id="SSF57424">
    <property type="entry name" value="LDL receptor-like module"/>
    <property type="match status" value="3"/>
</dbReference>
<dbReference type="PANTHER" id="PTHR22722:SF5">
    <property type="entry name" value="LOW-DENSITY LIPOPROTEIN RECEPTOR-RELATED PROTEIN 1B"/>
    <property type="match status" value="1"/>
</dbReference>
<dbReference type="Proteomes" id="UP000663828">
    <property type="component" value="Unassembled WGS sequence"/>
</dbReference>
<evidence type="ECO:0000256" key="3">
    <source>
        <dbReference type="PROSITE-ProRule" id="PRU00124"/>
    </source>
</evidence>
<feature type="disulfide bond" evidence="2">
    <location>
        <begin position="602"/>
        <end position="619"/>
    </location>
</feature>
<dbReference type="SMART" id="SM00181">
    <property type="entry name" value="EGF"/>
    <property type="match status" value="5"/>
</dbReference>
<organism evidence="6 7">
    <name type="scientific">Adineta ricciae</name>
    <name type="common">Rotifer</name>
    <dbReference type="NCBI Taxonomy" id="249248"/>
    <lineage>
        <taxon>Eukaryota</taxon>
        <taxon>Metazoa</taxon>
        <taxon>Spiralia</taxon>
        <taxon>Gnathifera</taxon>
        <taxon>Rotifera</taxon>
        <taxon>Eurotatoria</taxon>
        <taxon>Bdelloidea</taxon>
        <taxon>Adinetida</taxon>
        <taxon>Adinetidae</taxon>
        <taxon>Adineta</taxon>
    </lineage>
</organism>
<keyword evidence="1 2" id="KW-1015">Disulfide bond</keyword>
<keyword evidence="2" id="KW-0245">EGF-like domain</keyword>
<dbReference type="PROSITE" id="PS50068">
    <property type="entry name" value="LDLRA_2"/>
    <property type="match status" value="4"/>
</dbReference>
<dbReference type="AlphaFoldDB" id="A0A814GRC8"/>
<dbReference type="InterPro" id="IPR002172">
    <property type="entry name" value="LDrepeatLR_classA_rpt"/>
</dbReference>
<feature type="non-terminal residue" evidence="6">
    <location>
        <position position="1"/>
    </location>
</feature>
<dbReference type="InterPro" id="IPR000742">
    <property type="entry name" value="EGF"/>
</dbReference>
<dbReference type="InterPro" id="IPR051221">
    <property type="entry name" value="LDLR-related"/>
</dbReference>
<dbReference type="Pfam" id="PF00057">
    <property type="entry name" value="Ldl_recept_a"/>
    <property type="match status" value="2"/>
</dbReference>
<feature type="disulfide bond" evidence="2">
    <location>
        <begin position="695"/>
        <end position="704"/>
    </location>
</feature>
<feature type="disulfide bond" evidence="2">
    <location>
        <begin position="621"/>
        <end position="630"/>
    </location>
</feature>
<evidence type="ECO:0000313" key="6">
    <source>
        <dbReference type="EMBL" id="CAF1000170.1"/>
    </source>
</evidence>
<keyword evidence="7" id="KW-1185">Reference proteome</keyword>
<proteinExistence type="predicted"/>
<evidence type="ECO:0000256" key="2">
    <source>
        <dbReference type="PROSITE-ProRule" id="PRU00076"/>
    </source>
</evidence>
<dbReference type="Gene3D" id="4.10.400.10">
    <property type="entry name" value="Low-density Lipoprotein Receptor"/>
    <property type="match status" value="2"/>
</dbReference>
<dbReference type="PANTHER" id="PTHR22722">
    <property type="entry name" value="LOW-DENSITY LIPOPROTEIN RECEPTOR-RELATED PROTEIN 2-RELATED"/>
    <property type="match status" value="1"/>
</dbReference>
<sequence>SKYTCNAQVKLKCVNQSLIMFPLKPIYDNHVYFLYALNRTHSWYANFVPTFICFDSIRCLQYRVTHIIYNRTCSYINQFGAFHQIEHYGDWKIIFKLLHTTFGGCSLPRLALTKDSTCPHSSLFHCSNSSKCISQHRLQDHVIDCYNGTDENYNDTCDLALPHRFQCKLEKRCIPRRFLIDSERHCIDGSDESFTILCTNTSIESCDILAGRKEVNEIIPFGEICDGIERIQPTIQDQDTDETDCDEYSCVSRYTACNGQWNCRDGSDEHTCENTLSAEICGFNGEEFFCIQPDGNSFCASVEVIDDGKIDCLGASDEREYCRNKYPYEFERRYRCLNDSKCISPYQICDCRSDCLLGDDESLLLCPWKSSCDRTNFPCLEFNIPQNQRCDGQTRCKYYEDEWLCDLIDQPLISPFTLPVLSLFKPVSQRSTRKSYTFLGWYCNRGVPIQSTADPNSFQCFCPPAYYGNRCEYQRKRLSLILEINIPTLLERTNVYKFFIFLIQTSNGSIVFHAEEIIYAPYVQCLPKYTIDLLYPIERRENIKHHIRIQIYRLANSSIEYRGAWFFPIKFEFLYVNRIASQIILSEEILKNTRTNCQTLPCLHGSCELYLNNPGYSFCHCKPGWSGSLCNVKHPQECDCSPDSLCVIPGICICPLNKIGSRCYLDYNPCQDNPCRNHGICVATDIRITDAYCVCDEGYFGRNCEHIPSRLDVRFSSSIAIPPSILVHFISLIDHSEHQVRSYFKQIRFHESETELFHPTNQLPSIVLIQFIVDNKKSFPLHLVLLSSLPFNQTTVEITNSNRCPHINEFFDQDFPSLPYLRRVKFYQRPCINYISCFYDDTQVCLCNKFNRTDCIAFITTNNTARCTNQDNPCENNGECIQDRERCPTASICLCPQCTFGSLCQFNIKGYIFSLNTILGPYIKPNASLIEQLQIIHIGFVVCCVIFMCGIIDGLCSTVTFCQLIIRQTGRGIYLLISSLLSILTIIICFIQILLLIFEQINLSSCIIIEYLLKCLPITCDWLHACLSIENVLIVQRGVKFQQKTSYKLAKFAIGLVFLCTICMSVHDPLHRRLLYDEVERRTWCVVSYSSTFLQTYDSTINLINFITPFIINGIYRQ</sequence>
<keyword evidence="4" id="KW-0812">Transmembrane</keyword>
<feature type="domain" description="EGF-like" evidence="5">
    <location>
        <begin position="666"/>
        <end position="705"/>
    </location>
</feature>
<dbReference type="SUPFAM" id="SSF57196">
    <property type="entry name" value="EGF/Laminin"/>
    <property type="match status" value="1"/>
</dbReference>
<dbReference type="CDD" id="cd00112">
    <property type="entry name" value="LDLa"/>
    <property type="match status" value="1"/>
</dbReference>
<name>A0A814GRC8_ADIRI</name>
<feature type="disulfide bond" evidence="3">
    <location>
        <begin position="245"/>
        <end position="263"/>
    </location>
</feature>
<dbReference type="GO" id="GO:0043235">
    <property type="term" value="C:receptor complex"/>
    <property type="evidence" value="ECO:0007669"/>
    <property type="project" value="TreeGrafter"/>
</dbReference>
<keyword evidence="4" id="KW-1133">Transmembrane helix</keyword>
<protein>
    <recommendedName>
        <fullName evidence="5">EGF-like domain-containing protein</fullName>
    </recommendedName>
</protein>
<feature type="disulfide bond" evidence="3">
    <location>
        <begin position="257"/>
        <end position="272"/>
    </location>
</feature>
<feature type="transmembrane region" description="Helical" evidence="4">
    <location>
        <begin position="973"/>
        <end position="998"/>
    </location>
</feature>
<dbReference type="CDD" id="cd00054">
    <property type="entry name" value="EGF_CA"/>
    <property type="match status" value="1"/>
</dbReference>
<dbReference type="InterPro" id="IPR036055">
    <property type="entry name" value="LDL_receptor-like_sf"/>
</dbReference>
<dbReference type="PRINTS" id="PR00261">
    <property type="entry name" value="LDLRECEPTOR"/>
</dbReference>
<dbReference type="PROSITE" id="PS50026">
    <property type="entry name" value="EGF_3"/>
    <property type="match status" value="2"/>
</dbReference>
<dbReference type="PROSITE" id="PS01186">
    <property type="entry name" value="EGF_2"/>
    <property type="match status" value="2"/>
</dbReference>
<gene>
    <name evidence="6" type="ORF">XAT740_LOCUS13162</name>
</gene>
<evidence type="ECO:0000256" key="4">
    <source>
        <dbReference type="SAM" id="Phobius"/>
    </source>
</evidence>
<keyword evidence="4" id="KW-0472">Membrane</keyword>
<dbReference type="SMART" id="SM00192">
    <property type="entry name" value="LDLa"/>
    <property type="match status" value="6"/>
</dbReference>
<dbReference type="Gene3D" id="2.10.25.10">
    <property type="entry name" value="Laminin"/>
    <property type="match status" value="2"/>
</dbReference>
<feature type="transmembrane region" description="Helical" evidence="4">
    <location>
        <begin position="935"/>
        <end position="961"/>
    </location>
</feature>
<feature type="domain" description="EGF-like" evidence="5">
    <location>
        <begin position="593"/>
        <end position="631"/>
    </location>
</feature>